<dbReference type="OrthoDB" id="673682at2"/>
<dbReference type="EMBL" id="JACHHO010000007">
    <property type="protein sequence ID" value="MBB5206148.1"/>
    <property type="molecule type" value="Genomic_DNA"/>
</dbReference>
<evidence type="ECO:0000313" key="2">
    <source>
        <dbReference type="Proteomes" id="UP000554837"/>
    </source>
</evidence>
<accession>A0A840S9E1</accession>
<proteinExistence type="predicted"/>
<dbReference type="Proteomes" id="UP000554837">
    <property type="component" value="Unassembled WGS sequence"/>
</dbReference>
<protein>
    <submittedName>
        <fullName evidence="1">Uncharacterized protein</fullName>
    </submittedName>
</protein>
<dbReference type="AlphaFoldDB" id="A0A840S9E1"/>
<keyword evidence="2" id="KW-1185">Reference proteome</keyword>
<organism evidence="1 2">
    <name type="scientific">Inhella inkyongensis</name>
    <dbReference type="NCBI Taxonomy" id="392593"/>
    <lineage>
        <taxon>Bacteria</taxon>
        <taxon>Pseudomonadati</taxon>
        <taxon>Pseudomonadota</taxon>
        <taxon>Betaproteobacteria</taxon>
        <taxon>Burkholderiales</taxon>
        <taxon>Sphaerotilaceae</taxon>
        <taxon>Inhella</taxon>
    </lineage>
</organism>
<reference evidence="1 2" key="1">
    <citation type="submission" date="2020-08" db="EMBL/GenBank/DDBJ databases">
        <title>Genomic Encyclopedia of Type Strains, Phase IV (KMG-IV): sequencing the most valuable type-strain genomes for metagenomic binning, comparative biology and taxonomic classification.</title>
        <authorList>
            <person name="Goeker M."/>
        </authorList>
    </citation>
    <scope>NUCLEOTIDE SEQUENCE [LARGE SCALE GENOMIC DNA]</scope>
    <source>
        <strain evidence="1 2">DSM 23958</strain>
    </source>
</reference>
<dbReference type="RefSeq" id="WP_138856329.1">
    <property type="nucleotide sequence ID" value="NZ_CP040709.1"/>
</dbReference>
<comment type="caution">
    <text evidence="1">The sequence shown here is derived from an EMBL/GenBank/DDBJ whole genome shotgun (WGS) entry which is preliminary data.</text>
</comment>
<name>A0A840S9E1_9BURK</name>
<evidence type="ECO:0000313" key="1">
    <source>
        <dbReference type="EMBL" id="MBB5206148.1"/>
    </source>
</evidence>
<sequence length="147" mass="15968">MAALLRYCEQFAKQMLSDAGEFHPFGAFINSSGELEALGGYLGTEFPSGGELYTLLEGALASMVHERKARAYALAANVNMPAQVSSIFTDGVRVHIEAPGYSRLVYTPYRLLSYRAIRKFLAVVPTVEYAEPIAVDVPNKVFAAAEG</sequence>
<gene>
    <name evidence="1" type="ORF">HNQ51_003491</name>
</gene>